<accession>A0A135L1S1</accession>
<dbReference type="EMBL" id="LSKU01000001">
    <property type="protein sequence ID" value="KXG42948.1"/>
    <property type="molecule type" value="Genomic_DNA"/>
</dbReference>
<keyword evidence="2" id="KW-1185">Reference proteome</keyword>
<protein>
    <submittedName>
        <fullName evidence="1">Cytosolic protein</fullName>
    </submittedName>
</protein>
<proteinExistence type="predicted"/>
<comment type="caution">
    <text evidence="1">The sequence shown here is derived from an EMBL/GenBank/DDBJ whole genome shotgun (WGS) entry which is preliminary data.</text>
</comment>
<dbReference type="Pfam" id="PF09661">
    <property type="entry name" value="DUF2398"/>
    <property type="match status" value="1"/>
</dbReference>
<reference evidence="1 2" key="1">
    <citation type="submission" date="2016-02" db="EMBL/GenBank/DDBJ databases">
        <title>Draft Genome for Tepidibacillus decaturensis nov. sp. Strain Z9, an Anaerobic, Moderately Thermophilic and Heterotrophic Bacterium from Deep Subsurface of the Illinois Basin, USA.</title>
        <authorList>
            <person name="Dong Y."/>
            <person name="Chang J.Y."/>
            <person name="Sanford R."/>
            <person name="Fouke B.W."/>
        </authorList>
    </citation>
    <scope>NUCLEOTIDE SEQUENCE [LARGE SCALE GENOMIC DNA]</scope>
    <source>
        <strain evidence="1 2">Z9</strain>
    </source>
</reference>
<dbReference type="NCBIfam" id="TIGR02678">
    <property type="entry name" value="TIGR02678 family protein"/>
    <property type="match status" value="1"/>
</dbReference>
<sequence>MEKQNLIFDEVAQEVLEDLFEQFWILREKDPEKYQMIREREHALRDYFQEKFGYRFIVHRHFAKLEKIPVDPEPWMGIQMFIHPRDYALFACVLAFLEGKAVDEQFLLMEIVEDLLSIYPREEGIDWTNYEHRKSLVRVLKFSEEIGIVKAVDGDIEGFSQTENHEVLYEVPLISRYFMRSYPKDLFQFESMEEILKVEWMGEEANTGAMRRYRIYRKLFLSPVLYSEGVQDPDFQYLRNYRNRLREDIESHTPFQLELYKNTAMLTLPERKARFHLYPDNKGIMDVALQFSSIVREQQVEDEIPIQWDGSLLLTWLDFERWVGFCKEKYGIGWSKEHREASIQETTIKLFQLLEDWKLARRELDTGAVILLPALVRMIGRYPDDFNGNEEVGESEGE</sequence>
<evidence type="ECO:0000313" key="2">
    <source>
        <dbReference type="Proteomes" id="UP000070352"/>
    </source>
</evidence>
<dbReference type="InterPro" id="IPR013494">
    <property type="entry name" value="CHP02678"/>
</dbReference>
<dbReference type="RefSeq" id="WP_068722878.1">
    <property type="nucleotide sequence ID" value="NZ_LSKU01000001.1"/>
</dbReference>
<dbReference type="AlphaFoldDB" id="A0A135L1S1"/>
<organism evidence="1 2">
    <name type="scientific">Tepidibacillus decaturensis</name>
    <dbReference type="NCBI Taxonomy" id="1413211"/>
    <lineage>
        <taxon>Bacteria</taxon>
        <taxon>Bacillati</taxon>
        <taxon>Bacillota</taxon>
        <taxon>Bacilli</taxon>
        <taxon>Bacillales</taxon>
        <taxon>Bacillaceae</taxon>
        <taxon>Tepidibacillus</taxon>
    </lineage>
</organism>
<gene>
    <name evidence="1" type="ORF">U473_02080</name>
</gene>
<dbReference type="OrthoDB" id="1654131at2"/>
<dbReference type="STRING" id="1413211.U473_02080"/>
<name>A0A135L1S1_9BACI</name>
<evidence type="ECO:0000313" key="1">
    <source>
        <dbReference type="EMBL" id="KXG42948.1"/>
    </source>
</evidence>
<dbReference type="Proteomes" id="UP000070352">
    <property type="component" value="Unassembled WGS sequence"/>
</dbReference>